<dbReference type="Pfam" id="PF25344">
    <property type="entry name" value="PH_LRR1"/>
    <property type="match status" value="1"/>
</dbReference>
<comment type="function">
    <text evidence="13">DNA-dependent ATPase and 5'-3' DNA helicase required for the maintenance of both mitochondrial and nuclear genome stability.</text>
</comment>
<comment type="subunit">
    <text evidence="12">Monomer. Interacts with telomerase.</text>
</comment>
<dbReference type="PANTHER" id="PTHR47642:SF7">
    <property type="entry name" value="ATP-DEPENDENT DNA HELICASE PIF1"/>
    <property type="match status" value="1"/>
</dbReference>
<keyword evidence="9 13" id="KW-0234">DNA repair</keyword>
<keyword evidence="1 13" id="KW-0547">Nucleotide-binding</keyword>
<dbReference type="FunFam" id="3.40.50.300:FF:003367">
    <property type="entry name" value="ATP-dependent DNA helicase PIF1"/>
    <property type="match status" value="1"/>
</dbReference>
<evidence type="ECO:0000256" key="9">
    <source>
        <dbReference type="ARBA" id="ARBA00023204"/>
    </source>
</evidence>
<gene>
    <name evidence="13" type="primary">PIF1</name>
    <name evidence="16" type="ORF">ElyMa_003130400</name>
</gene>
<keyword evidence="8 13" id="KW-0233">DNA recombination</keyword>
<feature type="binding site" evidence="13">
    <location>
        <begin position="243"/>
        <end position="250"/>
    </location>
    <ligand>
        <name>ATP</name>
        <dbReference type="ChEBI" id="CHEBI:30616"/>
    </ligand>
</feature>
<dbReference type="PANTHER" id="PTHR47642">
    <property type="entry name" value="ATP-DEPENDENT DNA HELICASE"/>
    <property type="match status" value="1"/>
</dbReference>
<dbReference type="InterPro" id="IPR027417">
    <property type="entry name" value="P-loop_NTPase"/>
</dbReference>
<evidence type="ECO:0000256" key="4">
    <source>
        <dbReference type="ARBA" id="ARBA00022806"/>
    </source>
</evidence>
<evidence type="ECO:0000256" key="14">
    <source>
        <dbReference type="SAM" id="MobiDB-lite"/>
    </source>
</evidence>
<dbReference type="InterPro" id="IPR057437">
    <property type="entry name" value="PIF1/LRR1_PH"/>
</dbReference>
<evidence type="ECO:0000256" key="13">
    <source>
        <dbReference type="HAMAP-Rule" id="MF_03176"/>
    </source>
</evidence>
<dbReference type="GO" id="GO:0005739">
    <property type="term" value="C:mitochondrion"/>
    <property type="evidence" value="ECO:0007669"/>
    <property type="project" value="UniProtKB-SubCell"/>
</dbReference>
<dbReference type="CDD" id="cd18037">
    <property type="entry name" value="DEXSc_Pif1_like"/>
    <property type="match status" value="1"/>
</dbReference>
<keyword evidence="3 13" id="KW-0378">Hydrolase</keyword>
<dbReference type="SUPFAM" id="SSF52540">
    <property type="entry name" value="P-loop containing nucleoside triphosphate hydrolases"/>
    <property type="match status" value="2"/>
</dbReference>
<evidence type="ECO:0000256" key="3">
    <source>
        <dbReference type="ARBA" id="ARBA00022801"/>
    </source>
</evidence>
<evidence type="ECO:0000313" key="17">
    <source>
        <dbReference type="Proteomes" id="UP000762676"/>
    </source>
</evidence>
<dbReference type="AlphaFoldDB" id="A0AAV4ITS8"/>
<dbReference type="GO" id="GO:0006310">
    <property type="term" value="P:DNA recombination"/>
    <property type="evidence" value="ECO:0007669"/>
    <property type="project" value="UniProtKB-UniRule"/>
</dbReference>
<proteinExistence type="inferred from homology"/>
<evidence type="ECO:0000256" key="10">
    <source>
        <dbReference type="ARBA" id="ARBA00023235"/>
    </source>
</evidence>
<evidence type="ECO:0000256" key="11">
    <source>
        <dbReference type="ARBA" id="ARBA00023242"/>
    </source>
</evidence>
<dbReference type="GO" id="GO:0005524">
    <property type="term" value="F:ATP binding"/>
    <property type="evidence" value="ECO:0007669"/>
    <property type="project" value="UniProtKB-UniRule"/>
</dbReference>
<keyword evidence="2 13" id="KW-0227">DNA damage</keyword>
<evidence type="ECO:0000256" key="1">
    <source>
        <dbReference type="ARBA" id="ARBA00022741"/>
    </source>
</evidence>
<keyword evidence="7 13" id="KW-0496">Mitochondrion</keyword>
<dbReference type="CDD" id="cd18809">
    <property type="entry name" value="SF1_C_RecD"/>
    <property type="match status" value="1"/>
</dbReference>
<dbReference type="GO" id="GO:0005634">
    <property type="term" value="C:nucleus"/>
    <property type="evidence" value="ECO:0007669"/>
    <property type="project" value="UniProtKB-SubCell"/>
</dbReference>
<dbReference type="SMART" id="SM00382">
    <property type="entry name" value="AAA"/>
    <property type="match status" value="1"/>
</dbReference>
<dbReference type="InterPro" id="IPR010285">
    <property type="entry name" value="DNA_helicase_pif1-like_DEAD"/>
</dbReference>
<comment type="caution">
    <text evidence="16">The sequence shown here is derived from an EMBL/GenBank/DDBJ whole genome shotgun (WGS) entry which is preliminary data.</text>
</comment>
<keyword evidence="11 13" id="KW-0539">Nucleus</keyword>
<dbReference type="HAMAP" id="MF_03176">
    <property type="entry name" value="PIF1"/>
    <property type="match status" value="1"/>
</dbReference>
<dbReference type="InterPro" id="IPR051055">
    <property type="entry name" value="PIF1_helicase"/>
</dbReference>
<keyword evidence="5 13" id="KW-0067">ATP-binding</keyword>
<evidence type="ECO:0000256" key="5">
    <source>
        <dbReference type="ARBA" id="ARBA00022840"/>
    </source>
</evidence>
<organism evidence="16 17">
    <name type="scientific">Elysia marginata</name>
    <dbReference type="NCBI Taxonomy" id="1093978"/>
    <lineage>
        <taxon>Eukaryota</taxon>
        <taxon>Metazoa</taxon>
        <taxon>Spiralia</taxon>
        <taxon>Lophotrochozoa</taxon>
        <taxon>Mollusca</taxon>
        <taxon>Gastropoda</taxon>
        <taxon>Heterobranchia</taxon>
        <taxon>Euthyneura</taxon>
        <taxon>Panpulmonata</taxon>
        <taxon>Sacoglossa</taxon>
        <taxon>Placobranchoidea</taxon>
        <taxon>Plakobranchidae</taxon>
        <taxon>Elysia</taxon>
    </lineage>
</organism>
<dbReference type="FunFam" id="3.40.50.300:FF:000805">
    <property type="entry name" value="ATP-dependent DNA helicase PIF1"/>
    <property type="match status" value="1"/>
</dbReference>
<dbReference type="InterPro" id="IPR003593">
    <property type="entry name" value="AAA+_ATPase"/>
</dbReference>
<dbReference type="Gene3D" id="3.40.50.300">
    <property type="entry name" value="P-loop containing nucleotide triphosphate hydrolases"/>
    <property type="match status" value="2"/>
</dbReference>
<dbReference type="GO" id="GO:0006281">
    <property type="term" value="P:DNA repair"/>
    <property type="evidence" value="ECO:0007669"/>
    <property type="project" value="UniProtKB-UniRule"/>
</dbReference>
<feature type="domain" description="AAA+ ATPase" evidence="15">
    <location>
        <begin position="235"/>
        <end position="386"/>
    </location>
</feature>
<dbReference type="GO" id="GO:0043139">
    <property type="term" value="F:5'-3' DNA helicase activity"/>
    <property type="evidence" value="ECO:0007669"/>
    <property type="project" value="UniProtKB-UniRule"/>
</dbReference>
<keyword evidence="17" id="KW-1185">Reference proteome</keyword>
<evidence type="ECO:0000256" key="6">
    <source>
        <dbReference type="ARBA" id="ARBA00023125"/>
    </source>
</evidence>
<dbReference type="GO" id="GO:0003677">
    <property type="term" value="F:DNA binding"/>
    <property type="evidence" value="ECO:0007669"/>
    <property type="project" value="UniProtKB-KW"/>
</dbReference>
<dbReference type="InterPro" id="IPR048293">
    <property type="entry name" value="PIF1_RRM3_pfh1"/>
</dbReference>
<dbReference type="GO" id="GO:0000723">
    <property type="term" value="P:telomere maintenance"/>
    <property type="evidence" value="ECO:0007669"/>
    <property type="project" value="InterPro"/>
</dbReference>
<dbReference type="Proteomes" id="UP000762676">
    <property type="component" value="Unassembled WGS sequence"/>
</dbReference>
<comment type="similarity">
    <text evidence="13">Belongs to the helicase family. PIF1 subfamily.</text>
</comment>
<name>A0AAV4ITS8_9GAST</name>
<dbReference type="Pfam" id="PF05970">
    <property type="entry name" value="PIF1"/>
    <property type="match status" value="1"/>
</dbReference>
<evidence type="ECO:0000256" key="7">
    <source>
        <dbReference type="ARBA" id="ARBA00023128"/>
    </source>
</evidence>
<evidence type="ECO:0000256" key="8">
    <source>
        <dbReference type="ARBA" id="ARBA00023172"/>
    </source>
</evidence>
<feature type="region of interest" description="Disordered" evidence="14">
    <location>
        <begin position="133"/>
        <end position="192"/>
    </location>
</feature>
<dbReference type="GO" id="GO:0016787">
    <property type="term" value="F:hydrolase activity"/>
    <property type="evidence" value="ECO:0007669"/>
    <property type="project" value="UniProtKB-KW"/>
</dbReference>
<accession>A0AAV4ITS8</accession>
<keyword evidence="6 13" id="KW-0238">DNA-binding</keyword>
<reference evidence="16 17" key="1">
    <citation type="journal article" date="2021" name="Elife">
        <title>Chloroplast acquisition without the gene transfer in kleptoplastic sea slugs, Plakobranchus ocellatus.</title>
        <authorList>
            <person name="Maeda T."/>
            <person name="Takahashi S."/>
            <person name="Yoshida T."/>
            <person name="Shimamura S."/>
            <person name="Takaki Y."/>
            <person name="Nagai Y."/>
            <person name="Toyoda A."/>
            <person name="Suzuki Y."/>
            <person name="Arimoto A."/>
            <person name="Ishii H."/>
            <person name="Satoh N."/>
            <person name="Nishiyama T."/>
            <person name="Hasebe M."/>
            <person name="Maruyama T."/>
            <person name="Minagawa J."/>
            <person name="Obokata J."/>
            <person name="Shigenobu S."/>
        </authorList>
    </citation>
    <scope>NUCLEOTIDE SEQUENCE [LARGE SCALE GENOMIC DNA]</scope>
</reference>
<dbReference type="Pfam" id="PF21530">
    <property type="entry name" value="Pif1_2B_dom"/>
    <property type="match status" value="1"/>
</dbReference>
<comment type="subcellular location">
    <subcellularLocation>
        <location evidence="13">Nucleus</location>
    </subcellularLocation>
    <subcellularLocation>
        <location evidence="13">Mitochondrion</location>
    </subcellularLocation>
</comment>
<dbReference type="EMBL" id="BMAT01006459">
    <property type="protein sequence ID" value="GFS13168.1"/>
    <property type="molecule type" value="Genomic_DNA"/>
</dbReference>
<sequence>MRLVHKILKTLSGKQNKPAIPVKDHHGNSIFTQEGQLIDFPKKHSRYSVKEIVIHKKFVKDGKATIKLPAHKIHLMLSNCPPDRLAFFLRTLQVKLDCLKQKGFISQRAKLLSGKTQEFDEISPLTLKDLQTAQRKREAQAAAKNSTAPVKQSSLALSSSQPDPLTGRLKENRKRPICSQPDRTSSEINEAEAKRQKRAALMKMTSVNGVSPSRVVIKQLQLTAEQNRVIETVKRGKSIFFTGSAGTGKSFLLKRIIGALPPNHTFATASTGAAACHIGGTTLHSFAGIGSGNGSLNQCIELASRAKVAQQWRSCHHLIIDEISMVDADLFEKLETVARTVRKSDQPFGGIQLILCGDFLQLPPVTKPGETRRFCFQSEAWHKAIDITMQLTEVKRQDDPHFISILQKVRKGLCPEPVANALSATGKNCIDKGGVLATKLCTHKADVDEINQTNLKVLEGESKLFSSVDTDQAYTSQLNSLCPVPAYLELKVGAQVMLCKNLDIQRGLVNGARGVVLGYDKSNNGFPIIKFVCGVTEAIKPQRWIFRVGGGNTIVRKQIPLKLAWAISIHKSQGMTLDCVEISLGRVFEVGQAYVALSRAKSLAGLRVLDFQASCVKADPTVLGFYSRLELRHRMMHNGVEDENEIFRPKPPAFSAKSVRPPIKR</sequence>
<feature type="DNA-binding region" evidence="13">
    <location>
        <begin position="592"/>
        <end position="611"/>
    </location>
</feature>
<keyword evidence="4 13" id="KW-0347">Helicase</keyword>
<evidence type="ECO:0000313" key="16">
    <source>
        <dbReference type="EMBL" id="GFS13168.1"/>
    </source>
</evidence>
<evidence type="ECO:0000256" key="12">
    <source>
        <dbReference type="ARBA" id="ARBA00065873"/>
    </source>
</evidence>
<dbReference type="InterPro" id="IPR049163">
    <property type="entry name" value="Pif1-like_2B_dom"/>
</dbReference>
<feature type="compositionally biased region" description="Polar residues" evidence="14">
    <location>
        <begin position="145"/>
        <end position="163"/>
    </location>
</feature>
<evidence type="ECO:0000259" key="15">
    <source>
        <dbReference type="SMART" id="SM00382"/>
    </source>
</evidence>
<evidence type="ECO:0000256" key="2">
    <source>
        <dbReference type="ARBA" id="ARBA00022763"/>
    </source>
</evidence>
<comment type="catalytic activity">
    <reaction evidence="13">
        <text>ATP + H2O = ADP + phosphate + H(+)</text>
        <dbReference type="Rhea" id="RHEA:13065"/>
        <dbReference type="ChEBI" id="CHEBI:15377"/>
        <dbReference type="ChEBI" id="CHEBI:15378"/>
        <dbReference type="ChEBI" id="CHEBI:30616"/>
        <dbReference type="ChEBI" id="CHEBI:43474"/>
        <dbReference type="ChEBI" id="CHEBI:456216"/>
        <dbReference type="EC" id="5.6.2.3"/>
    </reaction>
</comment>
<dbReference type="EC" id="5.6.2.3" evidence="13"/>
<comment type="cofactor">
    <cofactor evidence="13">
        <name>Mg(2+)</name>
        <dbReference type="ChEBI" id="CHEBI:18420"/>
    </cofactor>
</comment>
<keyword evidence="10 13" id="KW-0413">Isomerase</keyword>
<protein>
    <recommendedName>
        <fullName evidence="13">ATP-dependent DNA helicase PIF1</fullName>
        <ecNumber evidence="13">5.6.2.3</ecNumber>
    </recommendedName>
    <alternativeName>
        <fullName evidence="13">DNA 5'-3' helicase PIF1</fullName>
    </alternativeName>
    <alternativeName>
        <fullName evidence="13">DNA repair and recombination helicase PIF1</fullName>
    </alternativeName>
</protein>